<dbReference type="GO" id="GO:0032040">
    <property type="term" value="C:small-subunit processome"/>
    <property type="evidence" value="ECO:0007669"/>
    <property type="project" value="TreeGrafter"/>
</dbReference>
<dbReference type="GO" id="GO:0034455">
    <property type="term" value="C:t-UTP complex"/>
    <property type="evidence" value="ECO:0007669"/>
    <property type="project" value="TreeGrafter"/>
</dbReference>
<evidence type="ECO:0000313" key="1">
    <source>
        <dbReference type="Proteomes" id="UP000038045"/>
    </source>
</evidence>
<evidence type="ECO:0000313" key="2">
    <source>
        <dbReference type="WBParaSite" id="PTRK_0001566000.1"/>
    </source>
</evidence>
<dbReference type="Proteomes" id="UP000038045">
    <property type="component" value="Unplaced"/>
</dbReference>
<name>A0A0N5A214_PARTI</name>
<reference evidence="2" key="1">
    <citation type="submission" date="2017-02" db="UniProtKB">
        <authorList>
            <consortium name="WormBaseParasite"/>
        </authorList>
    </citation>
    <scope>IDENTIFICATION</scope>
</reference>
<dbReference type="STRING" id="131310.A0A0N5A214"/>
<dbReference type="WBParaSite" id="PTRK_0001566000.1">
    <property type="protein sequence ID" value="PTRK_0001566000.1"/>
    <property type="gene ID" value="PTRK_0001566000"/>
</dbReference>
<dbReference type="SUPFAM" id="SSF50978">
    <property type="entry name" value="WD40 repeat-like"/>
    <property type="match status" value="2"/>
</dbReference>
<organism evidence="1 2">
    <name type="scientific">Parastrongyloides trichosuri</name>
    <name type="common">Possum-specific nematode worm</name>
    <dbReference type="NCBI Taxonomy" id="131310"/>
    <lineage>
        <taxon>Eukaryota</taxon>
        <taxon>Metazoa</taxon>
        <taxon>Ecdysozoa</taxon>
        <taxon>Nematoda</taxon>
        <taxon>Chromadorea</taxon>
        <taxon>Rhabditida</taxon>
        <taxon>Tylenchina</taxon>
        <taxon>Panagrolaimomorpha</taxon>
        <taxon>Strongyloidoidea</taxon>
        <taxon>Strongyloididae</taxon>
        <taxon>Parastrongyloides</taxon>
    </lineage>
</organism>
<dbReference type="GO" id="GO:0003723">
    <property type="term" value="F:RNA binding"/>
    <property type="evidence" value="ECO:0007669"/>
    <property type="project" value="TreeGrafter"/>
</dbReference>
<dbReference type="InterPro" id="IPR036322">
    <property type="entry name" value="WD40_repeat_dom_sf"/>
</dbReference>
<dbReference type="GO" id="GO:0000462">
    <property type="term" value="P:maturation of SSU-rRNA from tricistronic rRNA transcript (SSU-rRNA, 5.8S rRNA, LSU-rRNA)"/>
    <property type="evidence" value="ECO:0007669"/>
    <property type="project" value="InterPro"/>
</dbReference>
<dbReference type="Gene3D" id="2.130.10.10">
    <property type="entry name" value="YVTN repeat-like/Quinoprotein amine dehydrogenase"/>
    <property type="match status" value="2"/>
</dbReference>
<dbReference type="AlphaFoldDB" id="A0A0N5A214"/>
<sequence>MTKSSKKTGHSEIVVEQSNLFLTEGYSTTSLSANTNIYKLCAVRKLDNSERSISVVELWNIMDMPNMVLELSIPLLDVDVEACTWVGNYAICTATNGIVYQINSFTGNCTSCQICPSPLWCIKDMSDSKFLLGSDNGIVYVCIIDEGDNDKILIKSRINIDMETRILSIAFSPDSSTIGIGIVDSIVFIKLMEGIETKRFVVKLPKRDVNVEVLVWSLAFSGKALVSGDSLGRTCLWNSKNGSLIKMISSHQGDVLALAVDGTDIFASGTDYRIQVISALTSQDKKFDYATKGQRIIHCNDVRALASFDKWLISGGAEHELYVSKKHEKVRTFGPKNLTRISKNSKKVVFMHSSYIEIWERASTDFNESTKINDSYSLTNLPQNLIRIDSPKKRFICEAQISPNGKYVALSTDKMLYVYQVDEKSQKPVVNILTLPGRSTSILLEDDFIVWATGNFSILKYNFETKNEIILVSVKNSFVLFNLEKNEDGTLFVGRNNRNQLIIFGRDNCEDVFSTINVPNTITGYKFIKENIIVVSTTSSDNSLMLYNLNILEHISSSISYKSLFGKDQNGYIDGLEYDNEVNKLVVVSENNWKIISGLNQGSPVLETLQLEKIEKNSSKKCYIVPKWVDGTSSTNTLFLSYCSIALLPSNVPCDISRYGRN</sequence>
<protein>
    <submittedName>
        <fullName evidence="2">WD_REPEATS_REGION domain-containing protein</fullName>
    </submittedName>
</protein>
<keyword evidence="1" id="KW-1185">Reference proteome</keyword>
<dbReference type="GO" id="GO:0030686">
    <property type="term" value="C:90S preribosome"/>
    <property type="evidence" value="ECO:0007669"/>
    <property type="project" value="InterPro"/>
</dbReference>
<proteinExistence type="predicted"/>
<dbReference type="InterPro" id="IPR015943">
    <property type="entry name" value="WD40/YVTN_repeat-like_dom_sf"/>
</dbReference>
<dbReference type="InterPro" id="IPR046351">
    <property type="entry name" value="UTP4"/>
</dbReference>
<accession>A0A0N5A214</accession>
<dbReference type="PANTHER" id="PTHR44163">
    <property type="entry name" value="U3 SMALL NUCLEOLAR RNA-ASSOCIATED PROTEIN 4 HOMOLOG"/>
    <property type="match status" value="1"/>
</dbReference>
<dbReference type="PANTHER" id="PTHR44163:SF1">
    <property type="entry name" value="U3 SMALL NUCLEOLAR RNA-ASSOCIATED PROTEIN 4 HOMOLOG"/>
    <property type="match status" value="1"/>
</dbReference>